<keyword evidence="1" id="KW-0472">Membrane</keyword>
<protein>
    <submittedName>
        <fullName evidence="2">ABC transporter permease</fullName>
    </submittedName>
</protein>
<dbReference type="Proteomes" id="UP001163096">
    <property type="component" value="Chromosome"/>
</dbReference>
<evidence type="ECO:0000256" key="1">
    <source>
        <dbReference type="SAM" id="Phobius"/>
    </source>
</evidence>
<feature type="transmembrane region" description="Helical" evidence="1">
    <location>
        <begin position="166"/>
        <end position="186"/>
    </location>
</feature>
<feature type="transmembrane region" description="Helical" evidence="1">
    <location>
        <begin position="23"/>
        <end position="43"/>
    </location>
</feature>
<organism evidence="2 3">
    <name type="scientific">Methanogenium organophilum</name>
    <dbReference type="NCBI Taxonomy" id="2199"/>
    <lineage>
        <taxon>Archaea</taxon>
        <taxon>Methanobacteriati</taxon>
        <taxon>Methanobacteriota</taxon>
        <taxon>Stenosarchaea group</taxon>
        <taxon>Methanomicrobia</taxon>
        <taxon>Methanomicrobiales</taxon>
        <taxon>Methanomicrobiaceae</taxon>
        <taxon>Methanogenium</taxon>
    </lineage>
</organism>
<keyword evidence="1" id="KW-0812">Transmembrane</keyword>
<dbReference type="GO" id="GO:0140359">
    <property type="term" value="F:ABC-type transporter activity"/>
    <property type="evidence" value="ECO:0007669"/>
    <property type="project" value="InterPro"/>
</dbReference>
<dbReference type="RefSeq" id="WP_268187769.1">
    <property type="nucleotide sequence ID" value="NZ_CP113361.1"/>
</dbReference>
<proteinExistence type="predicted"/>
<dbReference type="EMBL" id="CP113361">
    <property type="protein sequence ID" value="WAI02479.1"/>
    <property type="molecule type" value="Genomic_DNA"/>
</dbReference>
<name>A0A9X9S5T5_METOG</name>
<feature type="transmembrane region" description="Helical" evidence="1">
    <location>
        <begin position="198"/>
        <end position="224"/>
    </location>
</feature>
<gene>
    <name evidence="2" type="ORF">OU421_06285</name>
</gene>
<dbReference type="GO" id="GO:0005886">
    <property type="term" value="C:plasma membrane"/>
    <property type="evidence" value="ECO:0007669"/>
    <property type="project" value="UniProtKB-SubCell"/>
</dbReference>
<dbReference type="KEGG" id="mou:OU421_06285"/>
<feature type="transmembrane region" description="Helical" evidence="1">
    <location>
        <begin position="130"/>
        <end position="154"/>
    </location>
</feature>
<accession>A0A9X9S5T5</accession>
<dbReference type="AlphaFoldDB" id="A0A9X9S5T5"/>
<sequence>MKSHGLPVIAQKELRDHFKSKKFLLIFGIFLIITIIGMASGVAEYAQNLQDYNDRQSVADDEIYPGGFGWGKPSIVTIYLGVSSLIVTLGAVLGIAMGFDLISKEKETKSLKILLSHPVYRDEVINGKALGGLMALAIALAITFIATFAILLIAGIVPAGDELAKILVYGGAVFLMILSYFALSLFMSTIASDSGKALVYTLIVFVALMSLPMLINGSVMNMIIGDPPEYPQDAFISDGAFSVVAVSSATETGEKAIEEPDPIWKEYEQEFDEYWKKRQSVTDIVTLISPTQNLQTVSYNLLIPDYAAMMSSISFRASDDYELEDTDVFGKIIQNIIALLAFPALFLGCAYVRFMRMDIR</sequence>
<dbReference type="PANTHER" id="PTHR43471">
    <property type="entry name" value="ABC TRANSPORTER PERMEASE"/>
    <property type="match status" value="1"/>
</dbReference>
<evidence type="ECO:0000313" key="3">
    <source>
        <dbReference type="Proteomes" id="UP001163096"/>
    </source>
</evidence>
<keyword evidence="3" id="KW-1185">Reference proteome</keyword>
<dbReference type="GeneID" id="76834693"/>
<dbReference type="Pfam" id="PF12679">
    <property type="entry name" value="ABC2_membrane_2"/>
    <property type="match status" value="1"/>
</dbReference>
<keyword evidence="1" id="KW-1133">Transmembrane helix</keyword>
<feature type="transmembrane region" description="Helical" evidence="1">
    <location>
        <begin position="78"/>
        <end position="102"/>
    </location>
</feature>
<dbReference type="PANTHER" id="PTHR43471:SF13">
    <property type="entry name" value="ABC-2 TYPE TRANSPORT SYSTEM PERMEASE PROTEIN"/>
    <property type="match status" value="1"/>
</dbReference>
<reference evidence="2" key="1">
    <citation type="submission" date="2022-11" db="EMBL/GenBank/DDBJ databases">
        <title>Complete genome sequence of Methanogenium organophilum DSM 3596.</title>
        <authorList>
            <person name="Chen S.-C."/>
            <person name="Lai S.-J."/>
            <person name="You Y.-T."/>
        </authorList>
    </citation>
    <scope>NUCLEOTIDE SEQUENCE</scope>
    <source>
        <strain evidence="2">DSM 3596</strain>
    </source>
</reference>
<feature type="transmembrane region" description="Helical" evidence="1">
    <location>
        <begin position="332"/>
        <end position="354"/>
    </location>
</feature>
<evidence type="ECO:0000313" key="2">
    <source>
        <dbReference type="EMBL" id="WAI02479.1"/>
    </source>
</evidence>